<evidence type="ECO:0000256" key="3">
    <source>
        <dbReference type="ARBA" id="ARBA00023163"/>
    </source>
</evidence>
<dbReference type="Pfam" id="PF12802">
    <property type="entry name" value="MarR_2"/>
    <property type="match status" value="1"/>
</dbReference>
<dbReference type="AlphaFoldDB" id="A0A1Y1S0M9"/>
<dbReference type="SMART" id="SM00347">
    <property type="entry name" value="HTH_MARR"/>
    <property type="match status" value="1"/>
</dbReference>
<protein>
    <recommendedName>
        <fullName evidence="4">HTH marR-type domain-containing protein</fullName>
    </recommendedName>
</protein>
<evidence type="ECO:0000256" key="2">
    <source>
        <dbReference type="ARBA" id="ARBA00023125"/>
    </source>
</evidence>
<dbReference type="GO" id="GO:0003700">
    <property type="term" value="F:DNA-binding transcription factor activity"/>
    <property type="evidence" value="ECO:0007669"/>
    <property type="project" value="InterPro"/>
</dbReference>
<dbReference type="EMBL" id="MWQY01000004">
    <property type="protein sequence ID" value="ORC36911.1"/>
    <property type="molecule type" value="Genomic_DNA"/>
</dbReference>
<keyword evidence="3" id="KW-0804">Transcription</keyword>
<proteinExistence type="predicted"/>
<name>A0A1Y1S0M9_9SPIO</name>
<dbReference type="OrthoDB" id="369628at2"/>
<organism evidence="5 6">
    <name type="scientific">Marispirochaeta aestuarii</name>
    <dbReference type="NCBI Taxonomy" id="1963862"/>
    <lineage>
        <taxon>Bacteria</taxon>
        <taxon>Pseudomonadati</taxon>
        <taxon>Spirochaetota</taxon>
        <taxon>Spirochaetia</taxon>
        <taxon>Spirochaetales</taxon>
        <taxon>Spirochaetaceae</taxon>
        <taxon>Marispirochaeta</taxon>
    </lineage>
</organism>
<sequence length="152" mass="17532">MNRPTILRYISILYRFSQIHIAQQLKPHKIGSGQYPFIFSVCRNPGINQDGLSERLLIDKGTTAKAVKILEAGGFLRREQDPADRRVYRLYATPEGEKLGKTLESILPLWQELLWKGFSRQEKEQAYSLVQRMSENAKDFLTRSAEENSAPY</sequence>
<gene>
    <name evidence="5" type="ORF">B4O97_04620</name>
</gene>
<dbReference type="GO" id="GO:0003677">
    <property type="term" value="F:DNA binding"/>
    <property type="evidence" value="ECO:0007669"/>
    <property type="project" value="UniProtKB-KW"/>
</dbReference>
<keyword evidence="1" id="KW-0805">Transcription regulation</keyword>
<dbReference type="InterPro" id="IPR023187">
    <property type="entry name" value="Tscrpt_reg_MarR-type_CS"/>
</dbReference>
<dbReference type="STRING" id="1963862.B4O97_04620"/>
<evidence type="ECO:0000259" key="4">
    <source>
        <dbReference type="PROSITE" id="PS50995"/>
    </source>
</evidence>
<dbReference type="InterPro" id="IPR036388">
    <property type="entry name" value="WH-like_DNA-bd_sf"/>
</dbReference>
<keyword evidence="6" id="KW-1185">Reference proteome</keyword>
<dbReference type="PROSITE" id="PS01117">
    <property type="entry name" value="HTH_MARR_1"/>
    <property type="match status" value="1"/>
</dbReference>
<keyword evidence="2" id="KW-0238">DNA-binding</keyword>
<evidence type="ECO:0000313" key="5">
    <source>
        <dbReference type="EMBL" id="ORC36911.1"/>
    </source>
</evidence>
<dbReference type="PANTHER" id="PTHR42756">
    <property type="entry name" value="TRANSCRIPTIONAL REGULATOR, MARR"/>
    <property type="match status" value="1"/>
</dbReference>
<feature type="domain" description="HTH marR-type" evidence="4">
    <location>
        <begin position="1"/>
        <end position="135"/>
    </location>
</feature>
<dbReference type="PRINTS" id="PR00598">
    <property type="entry name" value="HTHMARR"/>
</dbReference>
<dbReference type="PANTHER" id="PTHR42756:SF2">
    <property type="entry name" value="MARR FAMILY REGULATORY PROTEIN"/>
    <property type="match status" value="1"/>
</dbReference>
<dbReference type="Proteomes" id="UP000192343">
    <property type="component" value="Unassembled WGS sequence"/>
</dbReference>
<dbReference type="PROSITE" id="PS50995">
    <property type="entry name" value="HTH_MARR_2"/>
    <property type="match status" value="1"/>
</dbReference>
<reference evidence="5 6" key="1">
    <citation type="submission" date="2017-03" db="EMBL/GenBank/DDBJ databases">
        <title>Draft Genome sequence of Marispirochaeta sp. strain JC444.</title>
        <authorList>
            <person name="Shivani Y."/>
            <person name="Subhash Y."/>
            <person name="Sasikala C."/>
            <person name="Ramana C."/>
        </authorList>
    </citation>
    <scope>NUCLEOTIDE SEQUENCE [LARGE SCALE GENOMIC DNA]</scope>
    <source>
        <strain evidence="5 6">JC444</strain>
    </source>
</reference>
<dbReference type="RefSeq" id="WP_083048765.1">
    <property type="nucleotide sequence ID" value="NZ_MWQY01000004.1"/>
</dbReference>
<accession>A0A1Y1S0M9</accession>
<comment type="caution">
    <text evidence="5">The sequence shown here is derived from an EMBL/GenBank/DDBJ whole genome shotgun (WGS) entry which is preliminary data.</text>
</comment>
<dbReference type="Gene3D" id="1.10.10.10">
    <property type="entry name" value="Winged helix-like DNA-binding domain superfamily/Winged helix DNA-binding domain"/>
    <property type="match status" value="1"/>
</dbReference>
<evidence type="ECO:0000256" key="1">
    <source>
        <dbReference type="ARBA" id="ARBA00023015"/>
    </source>
</evidence>
<evidence type="ECO:0000313" key="6">
    <source>
        <dbReference type="Proteomes" id="UP000192343"/>
    </source>
</evidence>
<dbReference type="InterPro" id="IPR000835">
    <property type="entry name" value="HTH_MarR-typ"/>
</dbReference>
<dbReference type="SUPFAM" id="SSF46785">
    <property type="entry name" value="Winged helix' DNA-binding domain"/>
    <property type="match status" value="1"/>
</dbReference>
<dbReference type="InterPro" id="IPR036390">
    <property type="entry name" value="WH_DNA-bd_sf"/>
</dbReference>